<gene>
    <name evidence="4" type="ORF">CD29_07215</name>
</gene>
<dbReference type="AlphaFoldDB" id="A0A0A3I2T3"/>
<protein>
    <recommendedName>
        <fullName evidence="6">Lipoprotein YerB</fullName>
    </recommendedName>
</protein>
<dbReference type="Pfam" id="PF11258">
    <property type="entry name" value="DUF3048"/>
    <property type="match status" value="1"/>
</dbReference>
<sequence length="352" mass="39343">MWKKGLYCVVATTLLLAACGSEDEATEQSDPPKQEETVQQEESKVEEVQLPYITPFTGERVENEITMRPIIVTINNHPQARPQAGLASADVVYEMLAEGDVTRFLALFQSDIPENIGPVRSARDYFIDIAVGLDAFYIAHGYSPEAHTMLFSGVIDNVNGMQYDGTLFHRSKDRKAPHNSYISGDNVKIAAEKVGASLLYQKKVSYTYYESDEDVNIGLQTNNIEVNYSKNGQFNSVYSYNSVDKTYSRQSGNDETVDDLTNQPIAISNILIFEMDHKIIDSVGRREIDITKGGNAYVFQNGTMREVLWENRDGVLKAVEGNGSEVKLVPGKTWVHFVPSYPGIESFVTYTQ</sequence>
<dbReference type="Gene3D" id="3.50.90.10">
    <property type="entry name" value="YerB-like"/>
    <property type="match status" value="1"/>
</dbReference>
<dbReference type="InterPro" id="IPR023158">
    <property type="entry name" value="YerB-like_sf"/>
</dbReference>
<feature type="domain" description="DUF3048" evidence="3">
    <location>
        <begin position="224"/>
        <end position="335"/>
    </location>
</feature>
<dbReference type="InterPro" id="IPR021416">
    <property type="entry name" value="DUF3048_N"/>
</dbReference>
<dbReference type="Pfam" id="PF17479">
    <property type="entry name" value="DUF3048_C"/>
    <property type="match status" value="1"/>
</dbReference>
<evidence type="ECO:0000256" key="1">
    <source>
        <dbReference type="SAM" id="MobiDB-lite"/>
    </source>
</evidence>
<evidence type="ECO:0008006" key="6">
    <source>
        <dbReference type="Google" id="ProtNLM"/>
    </source>
</evidence>
<dbReference type="STRING" id="1384049.CD29_07215"/>
<dbReference type="PROSITE" id="PS51257">
    <property type="entry name" value="PROKAR_LIPOPROTEIN"/>
    <property type="match status" value="1"/>
</dbReference>
<accession>A0A0A3I2T3</accession>
<dbReference type="EMBL" id="JPVN01000007">
    <property type="protein sequence ID" value="KGR79136.1"/>
    <property type="molecule type" value="Genomic_DNA"/>
</dbReference>
<dbReference type="RefSeq" id="WP_036184640.1">
    <property type="nucleotide sequence ID" value="NZ_AVDA01000007.1"/>
</dbReference>
<reference evidence="4 5" key="1">
    <citation type="submission" date="2014-02" db="EMBL/GenBank/DDBJ databases">
        <title>Draft genome sequence of Lysinibacillus manganicus DSM 26584T.</title>
        <authorList>
            <person name="Zhang F."/>
            <person name="Wang G."/>
            <person name="Zhang L."/>
        </authorList>
    </citation>
    <scope>NUCLEOTIDE SEQUENCE [LARGE SCALE GENOMIC DNA]</scope>
    <source>
        <strain evidence="4 5">DSM 26584</strain>
    </source>
</reference>
<dbReference type="SUPFAM" id="SSF159774">
    <property type="entry name" value="YerB-like"/>
    <property type="match status" value="1"/>
</dbReference>
<dbReference type="eggNOG" id="COG1470">
    <property type="taxonomic scope" value="Bacteria"/>
</dbReference>
<feature type="compositionally biased region" description="Basic and acidic residues" evidence="1">
    <location>
        <begin position="30"/>
        <end position="44"/>
    </location>
</feature>
<dbReference type="OrthoDB" id="9779102at2"/>
<dbReference type="Proteomes" id="UP000030416">
    <property type="component" value="Unassembled WGS sequence"/>
</dbReference>
<evidence type="ECO:0000313" key="5">
    <source>
        <dbReference type="Proteomes" id="UP000030416"/>
    </source>
</evidence>
<evidence type="ECO:0000259" key="3">
    <source>
        <dbReference type="Pfam" id="PF17479"/>
    </source>
</evidence>
<feature type="region of interest" description="Disordered" evidence="1">
    <location>
        <begin position="22"/>
        <end position="44"/>
    </location>
</feature>
<comment type="caution">
    <text evidence="4">The sequence shown here is derived from an EMBL/GenBank/DDBJ whole genome shotgun (WGS) entry which is preliminary data.</text>
</comment>
<name>A0A0A3I2T3_9BACL</name>
<proteinExistence type="predicted"/>
<evidence type="ECO:0000313" key="4">
    <source>
        <dbReference type="EMBL" id="KGR79136.1"/>
    </source>
</evidence>
<keyword evidence="5" id="KW-1185">Reference proteome</keyword>
<evidence type="ECO:0000259" key="2">
    <source>
        <dbReference type="Pfam" id="PF11258"/>
    </source>
</evidence>
<organism evidence="4 5">
    <name type="scientific">Ureibacillus manganicus DSM 26584</name>
    <dbReference type="NCBI Taxonomy" id="1384049"/>
    <lineage>
        <taxon>Bacteria</taxon>
        <taxon>Bacillati</taxon>
        <taxon>Bacillota</taxon>
        <taxon>Bacilli</taxon>
        <taxon>Bacillales</taxon>
        <taxon>Caryophanaceae</taxon>
        <taxon>Ureibacillus</taxon>
    </lineage>
</organism>
<dbReference type="InterPro" id="IPR035328">
    <property type="entry name" value="DUF3048_C"/>
</dbReference>
<feature type="domain" description="DUF3048" evidence="2">
    <location>
        <begin position="56"/>
        <end position="195"/>
    </location>
</feature>